<keyword evidence="3" id="KW-0808">Transferase</keyword>
<dbReference type="PANTHER" id="PTHR34576:SF2">
    <property type="entry name" value="MEMBRANE-ASSOCIATED KINASE REGULATOR 6-RELATED"/>
    <property type="match status" value="1"/>
</dbReference>
<proteinExistence type="predicted"/>
<name>A0A9R0JMN2_SPIOL</name>
<protein>
    <submittedName>
        <fullName evidence="3">Probable membrane-associated kinase regulator 6</fullName>
    </submittedName>
</protein>
<dbReference type="AlphaFoldDB" id="A0A9R0JMN2"/>
<organism evidence="2 3">
    <name type="scientific">Spinacia oleracea</name>
    <name type="common">Spinach</name>
    <dbReference type="NCBI Taxonomy" id="3562"/>
    <lineage>
        <taxon>Eukaryota</taxon>
        <taxon>Viridiplantae</taxon>
        <taxon>Streptophyta</taxon>
        <taxon>Embryophyta</taxon>
        <taxon>Tracheophyta</taxon>
        <taxon>Spermatophyta</taxon>
        <taxon>Magnoliopsida</taxon>
        <taxon>eudicotyledons</taxon>
        <taxon>Gunneridae</taxon>
        <taxon>Pentapetalae</taxon>
        <taxon>Caryophyllales</taxon>
        <taxon>Chenopodiaceae</taxon>
        <taxon>Chenopodioideae</taxon>
        <taxon>Anserineae</taxon>
        <taxon>Spinacia</taxon>
    </lineage>
</organism>
<dbReference type="KEGG" id="soe:110779686"/>
<keyword evidence="2" id="KW-1185">Reference proteome</keyword>
<sequence length="230" mass="25880">MAIVESSQPLSIESFSYSWLINLKPSLESLSESFRAAMDSSDESFFIEMDPNMPASKRFKKLDKDFDFNFNLPFSEQSTAAIVHADELFCDGLLLPLVNSSRNKAYSDSSPCASPSSDFQIRNNVSGDRKLRCSSLRRCRSLLSRKSFEKYMYFLLPLLEKLRCCRSKSKHRGETDDGIWVKNNNSRSSCSPQASPRTSVGSLPGDLRRSCDSESSIHEAVLHCKKSIGM</sequence>
<reference evidence="2" key="1">
    <citation type="journal article" date="2021" name="Nat. Commun.">
        <title>Genomic analyses provide insights into spinach domestication and the genetic basis of agronomic traits.</title>
        <authorList>
            <person name="Cai X."/>
            <person name="Sun X."/>
            <person name="Xu C."/>
            <person name="Sun H."/>
            <person name="Wang X."/>
            <person name="Ge C."/>
            <person name="Zhang Z."/>
            <person name="Wang Q."/>
            <person name="Fei Z."/>
            <person name="Jiao C."/>
            <person name="Wang Q."/>
        </authorList>
    </citation>
    <scope>NUCLEOTIDE SEQUENCE [LARGE SCALE GENOMIC DNA]</scope>
    <source>
        <strain evidence="2">cv. Varoflay</strain>
    </source>
</reference>
<dbReference type="Proteomes" id="UP000813463">
    <property type="component" value="Chromosome 3"/>
</dbReference>
<dbReference type="GO" id="GO:0016301">
    <property type="term" value="F:kinase activity"/>
    <property type="evidence" value="ECO:0007669"/>
    <property type="project" value="UniProtKB-KW"/>
</dbReference>
<accession>A0A9R0JMN2</accession>
<feature type="compositionally biased region" description="Polar residues" evidence="1">
    <location>
        <begin position="182"/>
        <end position="201"/>
    </location>
</feature>
<evidence type="ECO:0000256" key="1">
    <source>
        <dbReference type="SAM" id="MobiDB-lite"/>
    </source>
</evidence>
<keyword evidence="3" id="KW-0418">Kinase</keyword>
<evidence type="ECO:0000313" key="2">
    <source>
        <dbReference type="Proteomes" id="UP000813463"/>
    </source>
</evidence>
<feature type="region of interest" description="Disordered" evidence="1">
    <location>
        <begin position="170"/>
        <end position="206"/>
    </location>
</feature>
<dbReference type="InterPro" id="IPR044699">
    <property type="entry name" value="MAKR6"/>
</dbReference>
<evidence type="ECO:0000313" key="3">
    <source>
        <dbReference type="RefSeq" id="XP_021839865.1"/>
    </source>
</evidence>
<dbReference type="RefSeq" id="XP_021839865.1">
    <property type="nucleotide sequence ID" value="XM_021984173.2"/>
</dbReference>
<dbReference type="OrthoDB" id="1913205at2759"/>
<dbReference type="PANTHER" id="PTHR34576">
    <property type="entry name" value="MEMBRANE-ASSOCIATED KINASE REGULATOR 6-RELATED"/>
    <property type="match status" value="1"/>
</dbReference>
<gene>
    <name evidence="3" type="primary">LOC110779686</name>
</gene>
<reference evidence="3" key="2">
    <citation type="submission" date="2025-08" db="UniProtKB">
        <authorList>
            <consortium name="RefSeq"/>
        </authorList>
    </citation>
    <scope>IDENTIFICATION</scope>
    <source>
        <tissue evidence="3">Leaf</tissue>
    </source>
</reference>
<dbReference type="GeneID" id="110779686"/>